<sequence length="97" mass="11296">MEKYIGLIIIVLLLIIQNRYTLHIYQHLAEQHPEQWKKLSQNSLDGTPYANLAESFKDGFFSTINDPKVVRYQKFKTLNLLLMAMITLASLLRGFLI</sequence>
<keyword evidence="1" id="KW-0472">Membrane</keyword>
<evidence type="ECO:0000313" key="3">
    <source>
        <dbReference type="Proteomes" id="UP001152447"/>
    </source>
</evidence>
<name>A0A9W4VX93_PSEHA</name>
<gene>
    <name evidence="2" type="ORF">PSEHALCIP103_02474</name>
</gene>
<evidence type="ECO:0000313" key="2">
    <source>
        <dbReference type="EMBL" id="CAH9061327.1"/>
    </source>
</evidence>
<dbReference type="GeneID" id="99695852"/>
<evidence type="ECO:0000256" key="1">
    <source>
        <dbReference type="SAM" id="Phobius"/>
    </source>
</evidence>
<dbReference type="RefSeq" id="WP_013466154.1">
    <property type="nucleotide sequence ID" value="NZ_CAMAPB010000036.1"/>
</dbReference>
<organism evidence="2 3">
    <name type="scientific">Pseudoalteromonas haloplanktis</name>
    <name type="common">Alteromonas haloplanktis</name>
    <dbReference type="NCBI Taxonomy" id="228"/>
    <lineage>
        <taxon>Bacteria</taxon>
        <taxon>Pseudomonadati</taxon>
        <taxon>Pseudomonadota</taxon>
        <taxon>Gammaproteobacteria</taxon>
        <taxon>Alteromonadales</taxon>
        <taxon>Pseudoalteromonadaceae</taxon>
        <taxon>Pseudoalteromonas</taxon>
    </lineage>
</organism>
<keyword evidence="3" id="KW-1185">Reference proteome</keyword>
<accession>A0A9W4VX93</accession>
<protein>
    <submittedName>
        <fullName evidence="2">Uncharacterized protein</fullName>
    </submittedName>
</protein>
<keyword evidence="1" id="KW-0812">Transmembrane</keyword>
<dbReference type="AlphaFoldDB" id="A0A9W4VX93"/>
<feature type="transmembrane region" description="Helical" evidence="1">
    <location>
        <begin position="77"/>
        <end position="96"/>
    </location>
</feature>
<comment type="caution">
    <text evidence="2">The sequence shown here is derived from an EMBL/GenBank/DDBJ whole genome shotgun (WGS) entry which is preliminary data.</text>
</comment>
<dbReference type="Proteomes" id="UP001152447">
    <property type="component" value="Unassembled WGS sequence"/>
</dbReference>
<keyword evidence="1" id="KW-1133">Transmembrane helix</keyword>
<reference evidence="2" key="1">
    <citation type="submission" date="2022-07" db="EMBL/GenBank/DDBJ databases">
        <authorList>
            <person name="Criscuolo A."/>
        </authorList>
    </citation>
    <scope>NUCLEOTIDE SEQUENCE</scope>
    <source>
        <strain evidence="2">CIP103197</strain>
    </source>
</reference>
<dbReference type="EMBL" id="CAMAPB010000036">
    <property type="protein sequence ID" value="CAH9061327.1"/>
    <property type="molecule type" value="Genomic_DNA"/>
</dbReference>
<proteinExistence type="predicted"/>